<dbReference type="VEuPathDB" id="FungiDB:GGTG_03233"/>
<reference evidence="1" key="3">
    <citation type="submission" date="2010-09" db="EMBL/GenBank/DDBJ databases">
        <title>Annotation of Gaeumannomyces graminis var. tritici R3-111a-1.</title>
        <authorList>
            <consortium name="The Broad Institute Genome Sequencing Platform"/>
            <person name="Ma L.-J."/>
            <person name="Dead R."/>
            <person name="Young S.K."/>
            <person name="Zeng Q."/>
            <person name="Gargeya S."/>
            <person name="Fitzgerald M."/>
            <person name="Haas B."/>
            <person name="Abouelleil A."/>
            <person name="Alvarado L."/>
            <person name="Arachchi H.M."/>
            <person name="Berlin A."/>
            <person name="Brown A."/>
            <person name="Chapman S.B."/>
            <person name="Chen Z."/>
            <person name="Dunbar C."/>
            <person name="Freedman E."/>
            <person name="Gearin G."/>
            <person name="Gellesch M."/>
            <person name="Goldberg J."/>
            <person name="Griggs A."/>
            <person name="Gujja S."/>
            <person name="Heiman D."/>
            <person name="Howarth C."/>
            <person name="Larson L."/>
            <person name="Lui A."/>
            <person name="MacDonald P.J.P."/>
            <person name="Mehta T."/>
            <person name="Montmayeur A."/>
            <person name="Murphy C."/>
            <person name="Neiman D."/>
            <person name="Pearson M."/>
            <person name="Priest M."/>
            <person name="Roberts A."/>
            <person name="Saif S."/>
            <person name="Shea T."/>
            <person name="Shenoy N."/>
            <person name="Sisk P."/>
            <person name="Stolte C."/>
            <person name="Sykes S."/>
            <person name="Yandava C."/>
            <person name="Wortman J."/>
            <person name="Nusbaum C."/>
            <person name="Birren B."/>
        </authorList>
    </citation>
    <scope>NUCLEOTIDE SEQUENCE</scope>
    <source>
        <strain evidence="1">R3-111a-1</strain>
    </source>
</reference>
<reference evidence="3" key="1">
    <citation type="submission" date="2010-07" db="EMBL/GenBank/DDBJ databases">
        <title>The genome sequence of Gaeumannomyces graminis var. tritici strain R3-111a-1.</title>
        <authorList>
            <consortium name="The Broad Institute Genome Sequencing Platform"/>
            <person name="Ma L.-J."/>
            <person name="Dead R."/>
            <person name="Young S."/>
            <person name="Zeng Q."/>
            <person name="Koehrsen M."/>
            <person name="Alvarado L."/>
            <person name="Berlin A."/>
            <person name="Chapman S.B."/>
            <person name="Chen Z."/>
            <person name="Freedman E."/>
            <person name="Gellesch M."/>
            <person name="Goldberg J."/>
            <person name="Griggs A."/>
            <person name="Gujja S."/>
            <person name="Heilman E.R."/>
            <person name="Heiman D."/>
            <person name="Hepburn T."/>
            <person name="Howarth C."/>
            <person name="Jen D."/>
            <person name="Larson L."/>
            <person name="Mehta T."/>
            <person name="Neiman D."/>
            <person name="Pearson M."/>
            <person name="Roberts A."/>
            <person name="Saif S."/>
            <person name="Shea T."/>
            <person name="Shenoy N."/>
            <person name="Sisk P."/>
            <person name="Stolte C."/>
            <person name="Sykes S."/>
            <person name="Walk T."/>
            <person name="White J."/>
            <person name="Yandava C."/>
            <person name="Haas B."/>
            <person name="Nusbaum C."/>
            <person name="Birren B."/>
        </authorList>
    </citation>
    <scope>NUCLEOTIDE SEQUENCE [LARGE SCALE GENOMIC DNA]</scope>
    <source>
        <strain evidence="3">R3-111a-1</strain>
    </source>
</reference>
<proteinExistence type="predicted"/>
<accession>J3NPM6</accession>
<protein>
    <submittedName>
        <fullName evidence="1 2">Uncharacterized protein</fullName>
    </submittedName>
</protein>
<sequence>MGSGGLGGPTYLGCLGGYLFNNKHGLNLQRAHLCGLVWSDGVGESGHADGGSACLWHPAGRPRPLRVTMELTQGEHARGN</sequence>
<dbReference type="RefSeq" id="XP_009219276.1">
    <property type="nucleotide sequence ID" value="XM_009221012.1"/>
</dbReference>
<dbReference type="EMBL" id="GL385396">
    <property type="protein sequence ID" value="EJT78131.1"/>
    <property type="molecule type" value="Genomic_DNA"/>
</dbReference>
<reference evidence="2" key="4">
    <citation type="journal article" date="2015" name="G3 (Bethesda)">
        <title>Genome sequences of three phytopathogenic species of the Magnaporthaceae family of fungi.</title>
        <authorList>
            <person name="Okagaki L.H."/>
            <person name="Nunes C.C."/>
            <person name="Sailsbery J."/>
            <person name="Clay B."/>
            <person name="Brown D."/>
            <person name="John T."/>
            <person name="Oh Y."/>
            <person name="Young N."/>
            <person name="Fitzgerald M."/>
            <person name="Haas B.J."/>
            <person name="Zeng Q."/>
            <person name="Young S."/>
            <person name="Adiconis X."/>
            <person name="Fan L."/>
            <person name="Levin J.Z."/>
            <person name="Mitchell T.K."/>
            <person name="Okubara P.A."/>
            <person name="Farman M.L."/>
            <person name="Kohn L.M."/>
            <person name="Birren B."/>
            <person name="Ma L.-J."/>
            <person name="Dean R.A."/>
        </authorList>
    </citation>
    <scope>NUCLEOTIDE SEQUENCE</scope>
    <source>
        <strain evidence="2">R3-111a-1</strain>
    </source>
</reference>
<reference evidence="2" key="5">
    <citation type="submission" date="2018-04" db="UniProtKB">
        <authorList>
            <consortium name="EnsemblFungi"/>
        </authorList>
    </citation>
    <scope>IDENTIFICATION</scope>
    <source>
        <strain evidence="2">R3-111a-1</strain>
    </source>
</reference>
<dbReference type="GeneID" id="20343691"/>
<gene>
    <name evidence="2" type="primary">20343691</name>
    <name evidence="1" type="ORF">GGTG_03233</name>
</gene>
<organism evidence="1">
    <name type="scientific">Gaeumannomyces tritici (strain R3-111a-1)</name>
    <name type="common">Wheat and barley take-all root rot fungus</name>
    <name type="synonym">Gaeumannomyces graminis var. tritici</name>
    <dbReference type="NCBI Taxonomy" id="644352"/>
    <lineage>
        <taxon>Eukaryota</taxon>
        <taxon>Fungi</taxon>
        <taxon>Dikarya</taxon>
        <taxon>Ascomycota</taxon>
        <taxon>Pezizomycotina</taxon>
        <taxon>Sordariomycetes</taxon>
        <taxon>Sordariomycetidae</taxon>
        <taxon>Magnaporthales</taxon>
        <taxon>Magnaporthaceae</taxon>
        <taxon>Gaeumannomyces</taxon>
    </lineage>
</organism>
<evidence type="ECO:0000313" key="1">
    <source>
        <dbReference type="EMBL" id="EJT78131.1"/>
    </source>
</evidence>
<dbReference type="HOGENOM" id="CLU_2589880_0_0_1"/>
<evidence type="ECO:0000313" key="3">
    <source>
        <dbReference type="Proteomes" id="UP000006039"/>
    </source>
</evidence>
<dbReference type="EnsemblFungi" id="EJT78131">
    <property type="protein sequence ID" value="EJT78131"/>
    <property type="gene ID" value="GGTG_03233"/>
</dbReference>
<dbReference type="Proteomes" id="UP000006039">
    <property type="component" value="Unassembled WGS sequence"/>
</dbReference>
<keyword evidence="3" id="KW-1185">Reference proteome</keyword>
<dbReference type="AlphaFoldDB" id="J3NPM6"/>
<evidence type="ECO:0000313" key="2">
    <source>
        <dbReference type="EnsemblFungi" id="EJT78131"/>
    </source>
</evidence>
<name>J3NPM6_GAET3</name>
<reference evidence="1" key="2">
    <citation type="submission" date="2010-07" db="EMBL/GenBank/DDBJ databases">
        <authorList>
            <consortium name="The Broad Institute Genome Sequencing Platform"/>
            <consortium name="Broad Institute Genome Sequencing Center for Infectious Disease"/>
            <person name="Ma L.-J."/>
            <person name="Dead R."/>
            <person name="Young S."/>
            <person name="Zeng Q."/>
            <person name="Koehrsen M."/>
            <person name="Alvarado L."/>
            <person name="Berlin A."/>
            <person name="Chapman S.B."/>
            <person name="Chen Z."/>
            <person name="Freedman E."/>
            <person name="Gellesch M."/>
            <person name="Goldberg J."/>
            <person name="Griggs A."/>
            <person name="Gujja S."/>
            <person name="Heilman E.R."/>
            <person name="Heiman D."/>
            <person name="Hepburn T."/>
            <person name="Howarth C."/>
            <person name="Jen D."/>
            <person name="Larson L."/>
            <person name="Mehta T."/>
            <person name="Neiman D."/>
            <person name="Pearson M."/>
            <person name="Roberts A."/>
            <person name="Saif S."/>
            <person name="Shea T."/>
            <person name="Shenoy N."/>
            <person name="Sisk P."/>
            <person name="Stolte C."/>
            <person name="Sykes S."/>
            <person name="Walk T."/>
            <person name="White J."/>
            <person name="Yandava C."/>
            <person name="Haas B."/>
            <person name="Nusbaum C."/>
            <person name="Birren B."/>
        </authorList>
    </citation>
    <scope>NUCLEOTIDE SEQUENCE</scope>
    <source>
        <strain evidence="1">R3-111a-1</strain>
    </source>
</reference>